<dbReference type="Proteomes" id="UP000002026">
    <property type="component" value="Chromosome"/>
</dbReference>
<proteinExistence type="predicted"/>
<dbReference type="GO" id="GO:0003676">
    <property type="term" value="F:nucleic acid binding"/>
    <property type="evidence" value="ECO:0007669"/>
    <property type="project" value="InterPro"/>
</dbReference>
<dbReference type="KEGG" id="shi:Shel_26720"/>
<evidence type="ECO:0000313" key="5">
    <source>
        <dbReference type="Proteomes" id="UP000002026"/>
    </source>
</evidence>
<evidence type="ECO:0000256" key="2">
    <source>
        <dbReference type="ARBA" id="ARBA00022801"/>
    </source>
</evidence>
<keyword evidence="5" id="KW-1185">Reference proteome</keyword>
<dbReference type="AlphaFoldDB" id="C7N3E8"/>
<dbReference type="SMART" id="SM00910">
    <property type="entry name" value="HIRAN"/>
    <property type="match status" value="1"/>
</dbReference>
<keyword evidence="2" id="KW-0378">Hydrolase</keyword>
<reference evidence="4 5" key="1">
    <citation type="journal article" date="2009" name="Stand. Genomic Sci.">
        <title>Complete genome sequence of Slackia heliotrinireducens type strain (RHS 1).</title>
        <authorList>
            <person name="Pukall R."/>
            <person name="Lapidus A."/>
            <person name="Nolan M."/>
            <person name="Copeland A."/>
            <person name="Glavina Del Rio T."/>
            <person name="Lucas S."/>
            <person name="Chen F."/>
            <person name="Tice H."/>
            <person name="Cheng J.F."/>
            <person name="Chertkov O."/>
            <person name="Bruce D."/>
            <person name="Goodwin L."/>
            <person name="Kuske C."/>
            <person name="Brettin T."/>
            <person name="Detter J.C."/>
            <person name="Han C."/>
            <person name="Pitluck S."/>
            <person name="Pati A."/>
            <person name="Mavrommatis K."/>
            <person name="Ivanova N."/>
            <person name="Ovchinnikova G."/>
            <person name="Chen A."/>
            <person name="Palaniappan K."/>
            <person name="Schneider S."/>
            <person name="Rohde M."/>
            <person name="Chain P."/>
            <person name="D'haeseleer P."/>
            <person name="Goker M."/>
            <person name="Bristow J."/>
            <person name="Eisen J.A."/>
            <person name="Markowitz V."/>
            <person name="Kyrpides N.C."/>
            <person name="Klenk H.P."/>
            <person name="Hugenholtz P."/>
        </authorList>
    </citation>
    <scope>NUCLEOTIDE SEQUENCE [LARGE SCALE GENOMIC DNA]</scope>
    <source>
        <strain evidence="5">ATCC 29202 / DSM 20476 / NCTC 11029 / RHS 1</strain>
    </source>
</reference>
<dbReference type="GO" id="GO:0016818">
    <property type="term" value="F:hydrolase activity, acting on acid anhydrides, in phosphorus-containing anhydrides"/>
    <property type="evidence" value="ECO:0007669"/>
    <property type="project" value="InterPro"/>
</dbReference>
<accession>C7N3E8</accession>
<dbReference type="InterPro" id="IPR014905">
    <property type="entry name" value="HIRAN"/>
</dbReference>
<dbReference type="GO" id="GO:0008270">
    <property type="term" value="F:zinc ion binding"/>
    <property type="evidence" value="ECO:0007669"/>
    <property type="project" value="InterPro"/>
</dbReference>
<organism evidence="4 5">
    <name type="scientific">Slackia heliotrinireducens (strain ATCC 29202 / DSM 20476 / NCTC 11029 / RHS 1)</name>
    <name type="common">Peptococcus heliotrinreducens</name>
    <dbReference type="NCBI Taxonomy" id="471855"/>
    <lineage>
        <taxon>Bacteria</taxon>
        <taxon>Bacillati</taxon>
        <taxon>Actinomycetota</taxon>
        <taxon>Coriobacteriia</taxon>
        <taxon>Eggerthellales</taxon>
        <taxon>Eggerthellaceae</taxon>
        <taxon>Slackia</taxon>
    </lineage>
</organism>
<dbReference type="STRING" id="471855.Shel_26720"/>
<evidence type="ECO:0000256" key="1">
    <source>
        <dbReference type="ARBA" id="ARBA00022723"/>
    </source>
</evidence>
<dbReference type="EMBL" id="CP001684">
    <property type="protein sequence ID" value="ACV23671.1"/>
    <property type="molecule type" value="Genomic_DNA"/>
</dbReference>
<dbReference type="RefSeq" id="WP_012799769.1">
    <property type="nucleotide sequence ID" value="NC_013165.1"/>
</dbReference>
<feature type="domain" description="HIRAN" evidence="3">
    <location>
        <begin position="40"/>
        <end position="136"/>
    </location>
</feature>
<protein>
    <submittedName>
        <fullName evidence="4">HIRAN domain-containing protein</fullName>
    </submittedName>
</protein>
<dbReference type="eggNOG" id="ENOG5033DD1">
    <property type="taxonomic scope" value="Bacteria"/>
</dbReference>
<gene>
    <name evidence="4" type="ordered locus">Shel_26720</name>
</gene>
<keyword evidence="1" id="KW-0479">Metal-binding</keyword>
<evidence type="ECO:0000313" key="4">
    <source>
        <dbReference type="EMBL" id="ACV23671.1"/>
    </source>
</evidence>
<dbReference type="Gene3D" id="3.30.70.2330">
    <property type="match status" value="1"/>
</dbReference>
<dbReference type="HOGENOM" id="CLU_154672_1_0_11"/>
<dbReference type="Pfam" id="PF08797">
    <property type="entry name" value="HIRAN"/>
    <property type="match status" value="1"/>
</dbReference>
<sequence length="136" mass="14980">MPTDEQKGNALAPIASTELGSLLDSGHDLGIPMPYASRIVLLEETCLAGTRLVHNADQVAKKLKEGQELTLQRDVANLRDSWAIRVMAGQNRLGYVSVDCNEILARLMDAGKSLGARFVRYEKAGSRIYMEVYLDD</sequence>
<name>C7N3E8_SLAHD</name>
<evidence type="ECO:0000259" key="3">
    <source>
        <dbReference type="SMART" id="SM00910"/>
    </source>
</evidence>